<proteinExistence type="predicted"/>
<organism evidence="2 3">
    <name type="scientific">Kistimonas scapharcae</name>
    <dbReference type="NCBI Taxonomy" id="1036133"/>
    <lineage>
        <taxon>Bacteria</taxon>
        <taxon>Pseudomonadati</taxon>
        <taxon>Pseudomonadota</taxon>
        <taxon>Gammaproteobacteria</taxon>
        <taxon>Oceanospirillales</taxon>
        <taxon>Endozoicomonadaceae</taxon>
        <taxon>Kistimonas</taxon>
    </lineage>
</organism>
<dbReference type="InterPro" id="IPR036641">
    <property type="entry name" value="HPT_dom_sf"/>
</dbReference>
<evidence type="ECO:0000313" key="2">
    <source>
        <dbReference type="EMBL" id="GAA4648857.1"/>
    </source>
</evidence>
<dbReference type="Pfam" id="PF26379">
    <property type="entry name" value="FimL_2nd"/>
    <property type="match status" value="1"/>
</dbReference>
<dbReference type="SUPFAM" id="SSF47226">
    <property type="entry name" value="Histidine-containing phosphotransfer domain, HPT domain"/>
    <property type="match status" value="2"/>
</dbReference>
<protein>
    <submittedName>
        <fullName evidence="2">Type IV pilus/biofilm regulator FimL</fullName>
    </submittedName>
</protein>
<comment type="caution">
    <text evidence="2">The sequence shown here is derived from an EMBL/GenBank/DDBJ whole genome shotgun (WGS) entry which is preliminary data.</text>
</comment>
<evidence type="ECO:0000313" key="3">
    <source>
        <dbReference type="Proteomes" id="UP001500604"/>
    </source>
</evidence>
<name>A0ABP8V1X8_9GAMM</name>
<evidence type="ECO:0000259" key="1">
    <source>
        <dbReference type="Pfam" id="PF26379"/>
    </source>
</evidence>
<feature type="domain" description="Scaffold protein FimL second" evidence="1">
    <location>
        <begin position="158"/>
        <end position="293"/>
    </location>
</feature>
<reference evidence="3" key="1">
    <citation type="journal article" date="2019" name="Int. J. Syst. Evol. Microbiol.">
        <title>The Global Catalogue of Microorganisms (GCM) 10K type strain sequencing project: providing services to taxonomists for standard genome sequencing and annotation.</title>
        <authorList>
            <consortium name="The Broad Institute Genomics Platform"/>
            <consortium name="The Broad Institute Genome Sequencing Center for Infectious Disease"/>
            <person name="Wu L."/>
            <person name="Ma J."/>
        </authorList>
    </citation>
    <scope>NUCLEOTIDE SEQUENCE [LARGE SCALE GENOMIC DNA]</scope>
    <source>
        <strain evidence="3">JCM 17805</strain>
    </source>
</reference>
<dbReference type="InterPro" id="IPR058661">
    <property type="entry name" value="FimL_2nd"/>
</dbReference>
<accession>A0ABP8V1X8</accession>
<gene>
    <name evidence="2" type="primary">fimL</name>
    <name evidence="2" type="ORF">GCM10023116_11310</name>
</gene>
<dbReference type="EMBL" id="BAABFL010000112">
    <property type="protein sequence ID" value="GAA4648857.1"/>
    <property type="molecule type" value="Genomic_DNA"/>
</dbReference>
<keyword evidence="3" id="KW-1185">Reference proteome</keyword>
<sequence>MAGVNALHPLRDELDATLQHAVQSLEHFAEAPDQGASLQACIDDLQQIGGILTLIELNGAELLVIELTELALALTPGSMTVTDDRLDCLGRGLFILERYLNYVVTQRDELPELLLPEINRVRKARGEAALPESWFFTVRLDVKTEASEPLVKPLESNKSPIRRLRQMYQMGLLGMMSQEKPYAGVKLMQRSMLHLHRLSQKETITELFLVAAACLEAIADVEMALTPNRRILFSRLDQQIRRLQLNAGQHVLDIPRLHQKELLYLLALADSDSELAQGVRDRYKITALPFNDVSLGNARQVMSGPDNGVFQSLSEALSEELATVKDTLDLLERGAGQDPDFGELQNHIVRLGKTLSMTGLHSAANTLQRQQPLVRQWHDVGAVGTPEELDSVAEAVLYVETMVSALSAGPGRASVEAQGAEKPREESHVTKRHLQEASSVVQSEAVAGITLSKRAVTAYLESDYDKIHLESLPRSLSAIAGGLYFLGEDRCSDILQYCARFIREHIMEQESIPSDRVMEVFADVLSSLEFYLESLDIPATTPVDALKLAENALDELGYHVAA</sequence>
<dbReference type="RefSeq" id="WP_345194584.1">
    <property type="nucleotide sequence ID" value="NZ_BAABFL010000112.1"/>
</dbReference>
<dbReference type="Proteomes" id="UP001500604">
    <property type="component" value="Unassembled WGS sequence"/>
</dbReference>